<feature type="non-terminal residue" evidence="1">
    <location>
        <position position="1"/>
    </location>
</feature>
<sequence length="77" mass="8426">IAFQLRRDAQAVQVLARFRNNSDFEHLSAVSLQAAVPKSQKLQLQAISSSELDGGQEATQQMRITGVNGVSLLVYPK</sequence>
<gene>
    <name evidence="1" type="ORF">LTS18_001830</name>
</gene>
<reference evidence="1" key="1">
    <citation type="submission" date="2024-09" db="EMBL/GenBank/DDBJ databases">
        <title>Black Yeasts Isolated from many extreme environments.</title>
        <authorList>
            <person name="Coleine C."/>
            <person name="Stajich J.E."/>
            <person name="Selbmann L."/>
        </authorList>
    </citation>
    <scope>NUCLEOTIDE SEQUENCE</scope>
    <source>
        <strain evidence="1">CCFEE 5737</strain>
    </source>
</reference>
<comment type="caution">
    <text evidence="1">The sequence shown here is derived from an EMBL/GenBank/DDBJ whole genome shotgun (WGS) entry which is preliminary data.</text>
</comment>
<accession>A0ACC3CSX0</accession>
<organism evidence="1 2">
    <name type="scientific">Coniosporium uncinatum</name>
    <dbReference type="NCBI Taxonomy" id="93489"/>
    <lineage>
        <taxon>Eukaryota</taxon>
        <taxon>Fungi</taxon>
        <taxon>Dikarya</taxon>
        <taxon>Ascomycota</taxon>
        <taxon>Pezizomycotina</taxon>
        <taxon>Dothideomycetes</taxon>
        <taxon>Dothideomycetes incertae sedis</taxon>
        <taxon>Coniosporium</taxon>
    </lineage>
</organism>
<keyword evidence="2" id="KW-1185">Reference proteome</keyword>
<name>A0ACC3CSX0_9PEZI</name>
<dbReference type="EMBL" id="JAWDJW010012235">
    <property type="protein sequence ID" value="KAK3044234.1"/>
    <property type="molecule type" value="Genomic_DNA"/>
</dbReference>
<proteinExistence type="predicted"/>
<evidence type="ECO:0000313" key="1">
    <source>
        <dbReference type="EMBL" id="KAK3044234.1"/>
    </source>
</evidence>
<evidence type="ECO:0000313" key="2">
    <source>
        <dbReference type="Proteomes" id="UP001186974"/>
    </source>
</evidence>
<dbReference type="Proteomes" id="UP001186974">
    <property type="component" value="Unassembled WGS sequence"/>
</dbReference>
<protein>
    <submittedName>
        <fullName evidence="1">Uncharacterized protein</fullName>
    </submittedName>
</protein>